<evidence type="ECO:0000313" key="2">
    <source>
        <dbReference type="EMBL" id="QHA09204.1"/>
    </source>
</evidence>
<proteinExistence type="predicted"/>
<dbReference type="Proteomes" id="UP000436138">
    <property type="component" value="Chromosome"/>
</dbReference>
<keyword evidence="1" id="KW-1133">Transmembrane helix</keyword>
<dbReference type="AlphaFoldDB" id="A0A6I6NCS0"/>
<keyword evidence="3" id="KW-1185">Reference proteome</keyword>
<organism evidence="2 3">
    <name type="scientific">Streptomyces broussonetiae</name>
    <dbReference type="NCBI Taxonomy" id="2686304"/>
    <lineage>
        <taxon>Bacteria</taxon>
        <taxon>Bacillati</taxon>
        <taxon>Actinomycetota</taxon>
        <taxon>Actinomycetes</taxon>
        <taxon>Kitasatosporales</taxon>
        <taxon>Streptomycetaceae</taxon>
        <taxon>Streptomyces</taxon>
    </lineage>
</organism>
<sequence length="65" mass="7055">MHSIAALVMIVLFVAYCIFIVSALRSAVTSRLQLLAKVLWVVVIYALPFAGSLLRHLVGKTSALV</sequence>
<feature type="transmembrane region" description="Helical" evidence="1">
    <location>
        <begin position="38"/>
        <end position="58"/>
    </location>
</feature>
<keyword evidence="1" id="KW-0812">Transmembrane</keyword>
<gene>
    <name evidence="2" type="ORF">GQF42_43820</name>
</gene>
<name>A0A6I6NCS0_9ACTN</name>
<accession>A0A6I6NCS0</accession>
<protein>
    <recommendedName>
        <fullName evidence="4">Cardiolipin synthase N-terminal domain-containing protein</fullName>
    </recommendedName>
</protein>
<reference evidence="2 3" key="1">
    <citation type="submission" date="2019-12" db="EMBL/GenBank/DDBJ databases">
        <title>Streptomyces sp. strain T44 isolated from rhizosphere soil of Broussonetia papyrifera.</title>
        <authorList>
            <person name="Mo P."/>
        </authorList>
    </citation>
    <scope>NUCLEOTIDE SEQUENCE [LARGE SCALE GENOMIC DNA]</scope>
    <source>
        <strain evidence="2 3">T44</strain>
    </source>
</reference>
<keyword evidence="1" id="KW-0472">Membrane</keyword>
<evidence type="ECO:0000313" key="3">
    <source>
        <dbReference type="Proteomes" id="UP000436138"/>
    </source>
</evidence>
<dbReference type="RefSeq" id="WP_158929366.1">
    <property type="nucleotide sequence ID" value="NZ_CP047020.1"/>
</dbReference>
<feature type="transmembrane region" description="Helical" evidence="1">
    <location>
        <begin position="6"/>
        <end position="26"/>
    </location>
</feature>
<dbReference type="KEGG" id="sbro:GQF42_43820"/>
<dbReference type="EMBL" id="CP047020">
    <property type="protein sequence ID" value="QHA09204.1"/>
    <property type="molecule type" value="Genomic_DNA"/>
</dbReference>
<evidence type="ECO:0000256" key="1">
    <source>
        <dbReference type="SAM" id="Phobius"/>
    </source>
</evidence>
<evidence type="ECO:0008006" key="4">
    <source>
        <dbReference type="Google" id="ProtNLM"/>
    </source>
</evidence>